<evidence type="ECO:0000313" key="3">
    <source>
        <dbReference type="Proteomes" id="UP001172457"/>
    </source>
</evidence>
<organism evidence="2 3">
    <name type="scientific">Centaurea solstitialis</name>
    <name type="common">yellow star-thistle</name>
    <dbReference type="NCBI Taxonomy" id="347529"/>
    <lineage>
        <taxon>Eukaryota</taxon>
        <taxon>Viridiplantae</taxon>
        <taxon>Streptophyta</taxon>
        <taxon>Embryophyta</taxon>
        <taxon>Tracheophyta</taxon>
        <taxon>Spermatophyta</taxon>
        <taxon>Magnoliopsida</taxon>
        <taxon>eudicotyledons</taxon>
        <taxon>Gunneridae</taxon>
        <taxon>Pentapetalae</taxon>
        <taxon>asterids</taxon>
        <taxon>campanulids</taxon>
        <taxon>Asterales</taxon>
        <taxon>Asteraceae</taxon>
        <taxon>Carduoideae</taxon>
        <taxon>Cardueae</taxon>
        <taxon>Centaureinae</taxon>
        <taxon>Centaurea</taxon>
    </lineage>
</organism>
<dbReference type="InterPro" id="IPR026960">
    <property type="entry name" value="RVT-Znf"/>
</dbReference>
<dbReference type="Proteomes" id="UP001172457">
    <property type="component" value="Chromosome 3"/>
</dbReference>
<reference evidence="2" key="1">
    <citation type="submission" date="2023-03" db="EMBL/GenBank/DDBJ databases">
        <title>Chromosome-scale reference genome and RAD-based genetic map of yellow starthistle (Centaurea solstitialis) reveal putative structural variation and QTLs associated with invader traits.</title>
        <authorList>
            <person name="Reatini B."/>
            <person name="Cang F.A."/>
            <person name="Jiang Q."/>
            <person name="Mckibben M.T.W."/>
            <person name="Barker M.S."/>
            <person name="Rieseberg L.H."/>
            <person name="Dlugosch K.M."/>
        </authorList>
    </citation>
    <scope>NUCLEOTIDE SEQUENCE</scope>
    <source>
        <strain evidence="2">CAN-66</strain>
        <tissue evidence="2">Leaf</tissue>
    </source>
</reference>
<dbReference type="Pfam" id="PF13966">
    <property type="entry name" value="zf-RVT"/>
    <property type="match status" value="1"/>
</dbReference>
<dbReference type="PANTHER" id="PTHR33116">
    <property type="entry name" value="REVERSE TRANSCRIPTASE ZINC-BINDING DOMAIN-CONTAINING PROTEIN-RELATED-RELATED"/>
    <property type="match status" value="1"/>
</dbReference>
<name>A0AA38WKY1_9ASTR</name>
<feature type="domain" description="Reverse transcriptase zinc-binding" evidence="1">
    <location>
        <begin position="247"/>
        <end position="309"/>
    </location>
</feature>
<keyword evidence="3" id="KW-1185">Reference proteome</keyword>
<gene>
    <name evidence="2" type="ORF">OSB04_010774</name>
</gene>
<comment type="caution">
    <text evidence="2">The sequence shown here is derived from an EMBL/GenBank/DDBJ whole genome shotgun (WGS) entry which is preliminary data.</text>
</comment>
<dbReference type="AlphaFoldDB" id="A0AA38WKY1"/>
<evidence type="ECO:0000313" key="2">
    <source>
        <dbReference type="EMBL" id="KAJ9556160.1"/>
    </source>
</evidence>
<sequence length="422" mass="47716">MALSVRYLLADHGTKWRSCSGLSINMTKSRLAGVSVSSEEINRLARWLRCNVESIPFLYLGLPVGGNMNLAKNWQPLIDKFKSKLSGWKAKSLSIGGRLCLCKSVLGSLGTYYFSLNKAPKKVIDTLEGLRRRFFWGGTNEVKKLSWVAWDNIIRDKESGGLGIGSLRAANIAIAELRAEGYSRSSHGVWSKILGIEKDLSNIGINVNSLMHRNDADTRWVWELESSKIFSVHSLRVLIDAISLPPAETKTEWIRWIPSKANIFLWRVLIDRLATKDNLQKRGIALTSVVCSMCLSSDENLNHVMAHFSTTKIISAHLASWVDWWPAMETSAIDIWTKICAADCSFTCKEVRKVIAVAFFWTVWSRETICCSKVALRKRRRSLERYNFWLMIGLDVVPRGVIVLVGRVGWVIRLMLLSRVIL</sequence>
<proteinExistence type="predicted"/>
<protein>
    <recommendedName>
        <fullName evidence="1">Reverse transcriptase zinc-binding domain-containing protein</fullName>
    </recommendedName>
</protein>
<dbReference type="PANTHER" id="PTHR33116:SF77">
    <property type="entry name" value="RNA-DIRECTED DNA POLYMERASE"/>
    <property type="match status" value="1"/>
</dbReference>
<accession>A0AA38WKY1</accession>
<evidence type="ECO:0000259" key="1">
    <source>
        <dbReference type="Pfam" id="PF13966"/>
    </source>
</evidence>
<dbReference type="EMBL" id="JARYMX010000003">
    <property type="protein sequence ID" value="KAJ9556160.1"/>
    <property type="molecule type" value="Genomic_DNA"/>
</dbReference>